<dbReference type="InterPro" id="IPR011006">
    <property type="entry name" value="CheY-like_superfamily"/>
</dbReference>
<dbReference type="EMBL" id="FNAN01000038">
    <property type="protein sequence ID" value="SDH45784.1"/>
    <property type="molecule type" value="Genomic_DNA"/>
</dbReference>
<dbReference type="Proteomes" id="UP000198748">
    <property type="component" value="Unassembled WGS sequence"/>
</dbReference>
<sequence length="88" mass="9991">MIDDDTDEHEIFNMAIEDLKETIDCLYFTDCESAVAHFSRAGAEAPSHVFIDLKLPRLNGEQCLAKLQQIVSSMTRSLSYTLHRSLMI</sequence>
<gene>
    <name evidence="1" type="ORF">SAMN04487996_13821</name>
</gene>
<keyword evidence="2" id="KW-1185">Reference proteome</keyword>
<dbReference type="STRING" id="659014.SAMN04487996_13821"/>
<accession>A0A1G8CK80</accession>
<name>A0A1G8CK80_9BACT</name>
<protein>
    <recommendedName>
        <fullName evidence="3">Response regulator receiver domain-containing protein</fullName>
    </recommendedName>
</protein>
<organism evidence="1 2">
    <name type="scientific">Dyadobacter soli</name>
    <dbReference type="NCBI Taxonomy" id="659014"/>
    <lineage>
        <taxon>Bacteria</taxon>
        <taxon>Pseudomonadati</taxon>
        <taxon>Bacteroidota</taxon>
        <taxon>Cytophagia</taxon>
        <taxon>Cytophagales</taxon>
        <taxon>Spirosomataceae</taxon>
        <taxon>Dyadobacter</taxon>
    </lineage>
</organism>
<reference evidence="2" key="1">
    <citation type="submission" date="2016-10" db="EMBL/GenBank/DDBJ databases">
        <authorList>
            <person name="Varghese N."/>
            <person name="Submissions S."/>
        </authorList>
    </citation>
    <scope>NUCLEOTIDE SEQUENCE [LARGE SCALE GENOMIC DNA]</scope>
    <source>
        <strain evidence="2">DSM 25329</strain>
    </source>
</reference>
<dbReference type="AlphaFoldDB" id="A0A1G8CK80"/>
<evidence type="ECO:0008006" key="3">
    <source>
        <dbReference type="Google" id="ProtNLM"/>
    </source>
</evidence>
<evidence type="ECO:0000313" key="1">
    <source>
        <dbReference type="EMBL" id="SDH45784.1"/>
    </source>
</evidence>
<evidence type="ECO:0000313" key="2">
    <source>
        <dbReference type="Proteomes" id="UP000198748"/>
    </source>
</evidence>
<dbReference type="SUPFAM" id="SSF52172">
    <property type="entry name" value="CheY-like"/>
    <property type="match status" value="1"/>
</dbReference>
<dbReference type="Gene3D" id="3.40.50.2300">
    <property type="match status" value="1"/>
</dbReference>
<proteinExistence type="predicted"/>